<keyword evidence="5 6" id="KW-0472">Membrane</keyword>
<comment type="caution">
    <text evidence="8">The sequence shown here is derived from an EMBL/GenBank/DDBJ whole genome shotgun (WGS) entry which is preliminary data.</text>
</comment>
<dbReference type="Gene3D" id="1.20.1250.20">
    <property type="entry name" value="MFS general substrate transporter like domains"/>
    <property type="match status" value="1"/>
</dbReference>
<protein>
    <recommendedName>
        <fullName evidence="7">Major facilitator superfamily (MFS) profile domain-containing protein</fullName>
    </recommendedName>
</protein>
<evidence type="ECO:0000256" key="4">
    <source>
        <dbReference type="ARBA" id="ARBA00022989"/>
    </source>
</evidence>
<keyword evidence="4 6" id="KW-1133">Transmembrane helix</keyword>
<proteinExistence type="predicted"/>
<keyword evidence="9" id="KW-1185">Reference proteome</keyword>
<dbReference type="GO" id="GO:0022857">
    <property type="term" value="F:transmembrane transporter activity"/>
    <property type="evidence" value="ECO:0007669"/>
    <property type="project" value="InterPro"/>
</dbReference>
<evidence type="ECO:0000259" key="7">
    <source>
        <dbReference type="PROSITE" id="PS50850"/>
    </source>
</evidence>
<dbReference type="AlphaFoldDB" id="A0AAW1NAH5"/>
<dbReference type="Proteomes" id="UP001458880">
    <property type="component" value="Unassembled WGS sequence"/>
</dbReference>
<evidence type="ECO:0000256" key="6">
    <source>
        <dbReference type="SAM" id="Phobius"/>
    </source>
</evidence>
<sequence length="77" mass="8193">MNLELTIVVDMFPTTLRAIAVSITLMIGRSGAVVGNVVFPYLLAAGCLPPFLMVGSILLMSTLLTVLLPNTDMKALE</sequence>
<dbReference type="GO" id="GO:0016020">
    <property type="term" value="C:membrane"/>
    <property type="evidence" value="ECO:0007669"/>
    <property type="project" value="UniProtKB-SubCell"/>
</dbReference>
<dbReference type="PROSITE" id="PS50850">
    <property type="entry name" value="MFS"/>
    <property type="match status" value="1"/>
</dbReference>
<dbReference type="PANTHER" id="PTHR23511:SF36">
    <property type="entry name" value="EG:BACR7A4.13 PROTEIN-RELATED"/>
    <property type="match status" value="1"/>
</dbReference>
<feature type="domain" description="Major facilitator superfamily (MFS) profile" evidence="7">
    <location>
        <begin position="1"/>
        <end position="73"/>
    </location>
</feature>
<feature type="transmembrane region" description="Helical" evidence="6">
    <location>
        <begin position="39"/>
        <end position="68"/>
    </location>
</feature>
<dbReference type="EMBL" id="JASPKY010000003">
    <property type="protein sequence ID" value="KAK9758797.1"/>
    <property type="molecule type" value="Genomic_DNA"/>
</dbReference>
<name>A0AAW1NAH5_POPJA</name>
<comment type="subcellular location">
    <subcellularLocation>
        <location evidence="1">Membrane</location>
        <topology evidence="1">Multi-pass membrane protein</topology>
    </subcellularLocation>
</comment>
<gene>
    <name evidence="8" type="ORF">QE152_g707</name>
</gene>
<keyword evidence="3 6" id="KW-0812">Transmembrane</keyword>
<evidence type="ECO:0000256" key="5">
    <source>
        <dbReference type="ARBA" id="ARBA00023136"/>
    </source>
</evidence>
<keyword evidence="2" id="KW-0813">Transport</keyword>
<evidence type="ECO:0000256" key="1">
    <source>
        <dbReference type="ARBA" id="ARBA00004141"/>
    </source>
</evidence>
<evidence type="ECO:0000313" key="9">
    <source>
        <dbReference type="Proteomes" id="UP001458880"/>
    </source>
</evidence>
<dbReference type="PANTHER" id="PTHR23511">
    <property type="entry name" value="SYNAPTIC VESICLE GLYCOPROTEIN 2"/>
    <property type="match status" value="1"/>
</dbReference>
<dbReference type="SUPFAM" id="SSF103473">
    <property type="entry name" value="MFS general substrate transporter"/>
    <property type="match status" value="1"/>
</dbReference>
<dbReference type="InterPro" id="IPR020846">
    <property type="entry name" value="MFS_dom"/>
</dbReference>
<evidence type="ECO:0000256" key="3">
    <source>
        <dbReference type="ARBA" id="ARBA00022692"/>
    </source>
</evidence>
<evidence type="ECO:0000313" key="8">
    <source>
        <dbReference type="EMBL" id="KAK9758797.1"/>
    </source>
</evidence>
<reference evidence="8 9" key="1">
    <citation type="journal article" date="2024" name="BMC Genomics">
        <title>De novo assembly and annotation of Popillia japonica's genome with initial clues to its potential as an invasive pest.</title>
        <authorList>
            <person name="Cucini C."/>
            <person name="Boschi S."/>
            <person name="Funari R."/>
            <person name="Cardaioli E."/>
            <person name="Iannotti N."/>
            <person name="Marturano G."/>
            <person name="Paoli F."/>
            <person name="Bruttini M."/>
            <person name="Carapelli A."/>
            <person name="Frati F."/>
            <person name="Nardi F."/>
        </authorList>
    </citation>
    <scope>NUCLEOTIDE SEQUENCE [LARGE SCALE GENOMIC DNA]</scope>
    <source>
        <strain evidence="8">DMR45628</strain>
    </source>
</reference>
<feature type="transmembrane region" description="Helical" evidence="6">
    <location>
        <begin position="7"/>
        <end position="27"/>
    </location>
</feature>
<evidence type="ECO:0000256" key="2">
    <source>
        <dbReference type="ARBA" id="ARBA00022448"/>
    </source>
</evidence>
<organism evidence="8 9">
    <name type="scientific">Popillia japonica</name>
    <name type="common">Japanese beetle</name>
    <dbReference type="NCBI Taxonomy" id="7064"/>
    <lineage>
        <taxon>Eukaryota</taxon>
        <taxon>Metazoa</taxon>
        <taxon>Ecdysozoa</taxon>
        <taxon>Arthropoda</taxon>
        <taxon>Hexapoda</taxon>
        <taxon>Insecta</taxon>
        <taxon>Pterygota</taxon>
        <taxon>Neoptera</taxon>
        <taxon>Endopterygota</taxon>
        <taxon>Coleoptera</taxon>
        <taxon>Polyphaga</taxon>
        <taxon>Scarabaeiformia</taxon>
        <taxon>Scarabaeidae</taxon>
        <taxon>Rutelinae</taxon>
        <taxon>Popillia</taxon>
    </lineage>
</organism>
<accession>A0AAW1NAH5</accession>
<dbReference type="InterPro" id="IPR036259">
    <property type="entry name" value="MFS_trans_sf"/>
</dbReference>